<dbReference type="RefSeq" id="WP_183308256.1">
    <property type="nucleotide sequence ID" value="NZ_JACIEP010000013.1"/>
</dbReference>
<sequence length="191" mass="22335">MKKVLIINGHPDKESFCFGLHQSYKKGSLAKGNEVKEIILAKMDFNPILQYGYRKRTQLEPDLLDAWEKLQWAEHIVWIYPTWWASPPALLKGFIERIFLPGFTFEYQDKSPFPKKLFMGKTSEIISTMDAPVFYYKWIVKDIGGKMIRKNIGAFCGIKNIRTTYLAVIKTSTPEQRKKWLNKIELIAQKQ</sequence>
<reference evidence="4 5" key="1">
    <citation type="submission" date="2020-08" db="EMBL/GenBank/DDBJ databases">
        <title>Genomic Encyclopedia of Type Strains, Phase IV (KMG-IV): sequencing the most valuable type-strain genomes for metagenomic binning, comparative biology and taxonomic classification.</title>
        <authorList>
            <person name="Goeker M."/>
        </authorList>
    </citation>
    <scope>NUCLEOTIDE SEQUENCE [LARGE SCALE GENOMIC DNA]</scope>
    <source>
        <strain evidence="4 5">DSM 104969</strain>
    </source>
</reference>
<comment type="caution">
    <text evidence="4">The sequence shown here is derived from an EMBL/GenBank/DDBJ whole genome shotgun (WGS) entry which is preliminary data.</text>
</comment>
<dbReference type="GO" id="GO:0003955">
    <property type="term" value="F:NAD(P)H dehydrogenase (quinone) activity"/>
    <property type="evidence" value="ECO:0007669"/>
    <property type="project" value="TreeGrafter"/>
</dbReference>
<protein>
    <submittedName>
        <fullName evidence="4">Putative NADPH-quinone reductase</fullName>
    </submittedName>
</protein>
<dbReference type="Pfam" id="PF02525">
    <property type="entry name" value="Flavodoxin_2"/>
    <property type="match status" value="1"/>
</dbReference>
<organism evidence="4 5">
    <name type="scientific">Dysgonomonas hofstadii</name>
    <dbReference type="NCBI Taxonomy" id="637886"/>
    <lineage>
        <taxon>Bacteria</taxon>
        <taxon>Pseudomonadati</taxon>
        <taxon>Bacteroidota</taxon>
        <taxon>Bacteroidia</taxon>
        <taxon>Bacteroidales</taxon>
        <taxon>Dysgonomonadaceae</taxon>
        <taxon>Dysgonomonas</taxon>
    </lineage>
</organism>
<evidence type="ECO:0000313" key="4">
    <source>
        <dbReference type="EMBL" id="MBB4037421.1"/>
    </source>
</evidence>
<dbReference type="SUPFAM" id="SSF52218">
    <property type="entry name" value="Flavoproteins"/>
    <property type="match status" value="1"/>
</dbReference>
<evidence type="ECO:0000256" key="2">
    <source>
        <dbReference type="ARBA" id="ARBA00023002"/>
    </source>
</evidence>
<dbReference type="InterPro" id="IPR003680">
    <property type="entry name" value="Flavodoxin_fold"/>
</dbReference>
<evidence type="ECO:0000256" key="1">
    <source>
        <dbReference type="ARBA" id="ARBA00006252"/>
    </source>
</evidence>
<name>A0A840CQU9_9BACT</name>
<evidence type="ECO:0000313" key="5">
    <source>
        <dbReference type="Proteomes" id="UP000555103"/>
    </source>
</evidence>
<dbReference type="GO" id="GO:0005829">
    <property type="term" value="C:cytosol"/>
    <property type="evidence" value="ECO:0007669"/>
    <property type="project" value="TreeGrafter"/>
</dbReference>
<keyword evidence="5" id="KW-1185">Reference proteome</keyword>
<accession>A0A840CQU9</accession>
<dbReference type="InterPro" id="IPR029039">
    <property type="entry name" value="Flavoprotein-like_sf"/>
</dbReference>
<dbReference type="AlphaFoldDB" id="A0A840CQU9"/>
<dbReference type="EMBL" id="JACIEP010000013">
    <property type="protein sequence ID" value="MBB4037421.1"/>
    <property type="molecule type" value="Genomic_DNA"/>
</dbReference>
<dbReference type="PANTHER" id="PTHR10204">
    <property type="entry name" value="NAD P H OXIDOREDUCTASE-RELATED"/>
    <property type="match status" value="1"/>
</dbReference>
<feature type="domain" description="Flavodoxin-like fold" evidence="3">
    <location>
        <begin position="2"/>
        <end position="179"/>
    </location>
</feature>
<dbReference type="PANTHER" id="PTHR10204:SF34">
    <property type="entry name" value="NAD(P)H DEHYDROGENASE [QUINONE] 1 ISOFORM 1"/>
    <property type="match status" value="1"/>
</dbReference>
<keyword evidence="2" id="KW-0560">Oxidoreductase</keyword>
<comment type="similarity">
    <text evidence="1">Belongs to the NAD(P)H dehydrogenase (quinone) family.</text>
</comment>
<dbReference type="Gene3D" id="3.40.50.360">
    <property type="match status" value="1"/>
</dbReference>
<proteinExistence type="inferred from homology"/>
<dbReference type="Proteomes" id="UP000555103">
    <property type="component" value="Unassembled WGS sequence"/>
</dbReference>
<gene>
    <name evidence="4" type="ORF">GGR21_003338</name>
</gene>
<dbReference type="InterPro" id="IPR051545">
    <property type="entry name" value="NAD(P)H_dehydrogenase_qn"/>
</dbReference>
<evidence type="ECO:0000259" key="3">
    <source>
        <dbReference type="Pfam" id="PF02525"/>
    </source>
</evidence>